<accession>A0AAU7E1N6</accession>
<organism evidence="1">
    <name type="scientific">Cardioderma bat herpesvirus</name>
    <dbReference type="NCBI Taxonomy" id="3141914"/>
    <lineage>
        <taxon>Viruses</taxon>
        <taxon>Duplodnaviria</taxon>
        <taxon>Heunggongvirae</taxon>
        <taxon>Peploviricota</taxon>
        <taxon>Herviviricetes</taxon>
        <taxon>Herpesvirales</taxon>
    </lineage>
</organism>
<name>A0AAU7E1N6_9VIRU</name>
<dbReference type="EMBL" id="PP711848">
    <property type="protein sequence ID" value="XBH23687.1"/>
    <property type="molecule type" value="Genomic_DNA"/>
</dbReference>
<reference evidence="1" key="1">
    <citation type="journal article" date="2024" name="Microbiome">
        <title>Substantial viral diversity in bats and rodents from East Africa: insights into evolution, recombination, and cocirculation.</title>
        <authorList>
            <person name="Wang D."/>
            <person name="Yang X."/>
            <person name="Ren Z."/>
            <person name="Hu B."/>
            <person name="Zhao H."/>
            <person name="Yang K."/>
            <person name="Shi P."/>
            <person name="Zhang Z."/>
            <person name="Feng Q."/>
            <person name="Nawenja C.V."/>
            <person name="Obanda V."/>
            <person name="Robert K."/>
            <person name="Nalikka B."/>
            <person name="Waruhiu C.N."/>
            <person name="Ochola G.O."/>
            <person name="Onyuok S.O."/>
            <person name="Ochieng H."/>
            <person name="Li B."/>
            <person name="Zhu Y."/>
            <person name="Si H."/>
            <person name="Yin J."/>
            <person name="Kristiansen K."/>
            <person name="Jin X."/>
            <person name="Xu X."/>
            <person name="Xiao M."/>
            <person name="Agwanda B."/>
            <person name="Ommeh S."/>
            <person name="Li J."/>
            <person name="Shi Z.L."/>
        </authorList>
    </citation>
    <scope>NUCLEOTIDE SEQUENCE</scope>
    <source>
        <strain evidence="1">1A/Kenya/BAT2584/2015</strain>
    </source>
</reference>
<protein>
    <submittedName>
        <fullName evidence="1">Tegument protein vICA</fullName>
    </submittedName>
</protein>
<evidence type="ECO:0000313" key="1">
    <source>
        <dbReference type="EMBL" id="XBH23687.1"/>
    </source>
</evidence>
<dbReference type="InterPro" id="IPR003360">
    <property type="entry name" value="US22-like"/>
</dbReference>
<reference evidence="1" key="2">
    <citation type="submission" date="2024-02" db="EMBL/GenBank/DDBJ databases">
        <authorList>
            <person name="Hu B."/>
        </authorList>
    </citation>
    <scope>NUCLEOTIDE SEQUENCE</scope>
    <source>
        <strain evidence="1">1A/Kenya/BAT2584/2015</strain>
    </source>
</reference>
<dbReference type="Pfam" id="PF02393">
    <property type="entry name" value="US22"/>
    <property type="match status" value="1"/>
</dbReference>
<sequence length="524" mass="59236">MEELGPGLDESRLNYILKCYEPLSARQGDELEFSNYLFINAGLHLPLMWPVEYKVVLASERRLSTFGLCENVCTAGNDALAPPARCACFFFTAYGLCRLTATFLFFRHAGKYVCCGERLVAFGHLSGATHPEEKYRFVFAVGSSTKGVYCYDVTEDAVFLAGNSFESFAKDGLRRVDPIYMICNAPSKIRSDDALLDLLSCGNNFDEIVKKMPNLHGRMYDVESVFRGLDTHLVLVDGDPRGVPLAMEDEMFLTDTENFKELFGLSMILTVSKRMGCMHYVIGLLGAHTSAGFVLRLYIMIDKNAVVYGFDRYFNRICRLADGLTMFSKIMGLKSIYNFRYDRGDVGLKRLEKPPVCFHPDRVPSFVDVRDGMFALADLKSFGQVYGCSVFFPTHVDGCGEGTLLKEISVLNALRYHDIMNTTLSIQRRKGWTARIWADEFQALVTLLARFGIDHDVRSYLVKILEAENAAATVDDDAEDYSSGWVGFIMSELCSRCVHRFRKETFTRDRKSAFRQLAADQDKW</sequence>
<proteinExistence type="predicted"/>